<protein>
    <recommendedName>
        <fullName evidence="5">Adhesive plaque matrix protein-like</fullName>
    </recommendedName>
</protein>
<proteinExistence type="predicted"/>
<feature type="signal peptide" evidence="2">
    <location>
        <begin position="1"/>
        <end position="18"/>
    </location>
</feature>
<feature type="compositionally biased region" description="Low complexity" evidence="1">
    <location>
        <begin position="581"/>
        <end position="595"/>
    </location>
</feature>
<dbReference type="Proteomes" id="UP001154114">
    <property type="component" value="Chromosome 7"/>
</dbReference>
<dbReference type="EMBL" id="LR824010">
    <property type="protein sequence ID" value="CAD0197718.1"/>
    <property type="molecule type" value="Genomic_DNA"/>
</dbReference>
<feature type="compositionally biased region" description="Low complexity" evidence="1">
    <location>
        <begin position="344"/>
        <end position="363"/>
    </location>
</feature>
<feature type="compositionally biased region" description="Basic and acidic residues" evidence="1">
    <location>
        <begin position="56"/>
        <end position="75"/>
    </location>
</feature>
<feature type="compositionally biased region" description="Low complexity" evidence="1">
    <location>
        <begin position="199"/>
        <end position="218"/>
    </location>
</feature>
<dbReference type="AlphaFoldDB" id="A0A9N8KTU9"/>
<gene>
    <name evidence="3" type="ORF">CINC_LOCUS11998</name>
</gene>
<feature type="region of interest" description="Disordered" evidence="1">
    <location>
        <begin position="611"/>
        <end position="632"/>
    </location>
</feature>
<sequence length="779" mass="87443">MRLFALMLFCTALVMISAEPDPKKYKAEIKDKDKQLNTTLTSDEKKFLREVEDKFGIKSDTPKEEKKKGKEEKPKIPTGRTPFPAVIAIEIVNDTDAKGAKGKRTIDANLGYGYQTNNGYTYSYFGKAGQEKGKFMVYPYSQEDIPPANSHSFEHYDHSGKPLKTSVEIQPSQAFELVPVKEEKTPYHYNKPAIEFKTPSHTSASYSSSAGQSSNTYTPHPSTLYTTYNGEQFSGLSGQFPTVMPDYLVDPSQLIKNPEYQNVGITQDHLRTHGSHLEQKVVPVLVLRIPSSSLTNPTAELYANLPNNYPLSNSLNNLNLQELVNQYFKKMGYNFAPQVMAYHGSGHQSSQAESHSHSQGHGQRPQYEPQHYAHPYVQPSYTQSHHSGVQYSAVQPVMAKYPSSYVRQHYRTMPKGYSLYKQPALPQKYEYRYHYSNPHSAVSSQKFYLPSSHYQQQTEHVPSAEVQDVQQASLEHGAGGHDGNTQVQYVEQSHVSAGYETAVSPAADYGAPQQQTVVEYETSNSVAPEYGTPKAQSVEAVQAAYQTAGTPAPEYEPSQETAASPGPQEYYSPSHEQQDTQSAYPAQSSQSYESQADLGGHQNYVYQQQEQYSNDQSSDGHQDSNGHQDFVISENYPSKDHTIATVLPTHYKTGTQQSSGPIQSVAYVTPTPYSSKYQMPYKVMVPQTYLHHATTERVAYVNSHPMPASYSQHQDYNPEAEYTVGLHYVPPVGKQKPPPYPRNYHSHPKRMAKPENRQESSSSSFSKNKNDRNEKKRLS</sequence>
<organism evidence="3 4">
    <name type="scientific">Chrysodeixis includens</name>
    <name type="common">Soybean looper</name>
    <name type="synonym">Pseudoplusia includens</name>
    <dbReference type="NCBI Taxonomy" id="689277"/>
    <lineage>
        <taxon>Eukaryota</taxon>
        <taxon>Metazoa</taxon>
        <taxon>Ecdysozoa</taxon>
        <taxon>Arthropoda</taxon>
        <taxon>Hexapoda</taxon>
        <taxon>Insecta</taxon>
        <taxon>Pterygota</taxon>
        <taxon>Neoptera</taxon>
        <taxon>Endopterygota</taxon>
        <taxon>Lepidoptera</taxon>
        <taxon>Glossata</taxon>
        <taxon>Ditrysia</taxon>
        <taxon>Noctuoidea</taxon>
        <taxon>Noctuidae</taxon>
        <taxon>Plusiinae</taxon>
        <taxon>Chrysodeixis</taxon>
    </lineage>
</organism>
<feature type="region of interest" description="Disordered" evidence="1">
    <location>
        <begin position="547"/>
        <end position="595"/>
    </location>
</feature>
<dbReference type="OrthoDB" id="6611181at2759"/>
<evidence type="ECO:0000256" key="1">
    <source>
        <dbReference type="SAM" id="MobiDB-lite"/>
    </source>
</evidence>
<evidence type="ECO:0008006" key="5">
    <source>
        <dbReference type="Google" id="ProtNLM"/>
    </source>
</evidence>
<reference evidence="3" key="1">
    <citation type="submission" date="2021-12" db="EMBL/GenBank/DDBJ databases">
        <authorList>
            <person name="King R."/>
        </authorList>
    </citation>
    <scope>NUCLEOTIDE SEQUENCE</scope>
</reference>
<feature type="chain" id="PRO_5040434527" description="Adhesive plaque matrix protein-like" evidence="2">
    <location>
        <begin position="19"/>
        <end position="779"/>
    </location>
</feature>
<keyword evidence="2" id="KW-0732">Signal</keyword>
<feature type="region of interest" description="Disordered" evidence="1">
    <location>
        <begin position="198"/>
        <end position="218"/>
    </location>
</feature>
<evidence type="ECO:0000313" key="3">
    <source>
        <dbReference type="EMBL" id="CAD0197718.1"/>
    </source>
</evidence>
<evidence type="ECO:0000313" key="4">
    <source>
        <dbReference type="Proteomes" id="UP001154114"/>
    </source>
</evidence>
<feature type="region of interest" description="Disordered" evidence="1">
    <location>
        <begin position="344"/>
        <end position="368"/>
    </location>
</feature>
<evidence type="ECO:0000256" key="2">
    <source>
        <dbReference type="SAM" id="SignalP"/>
    </source>
</evidence>
<keyword evidence="4" id="KW-1185">Reference proteome</keyword>
<feature type="region of interest" description="Disordered" evidence="1">
    <location>
        <begin position="729"/>
        <end position="779"/>
    </location>
</feature>
<feature type="compositionally biased region" description="Basic and acidic residues" evidence="1">
    <location>
        <begin position="768"/>
        <end position="779"/>
    </location>
</feature>
<feature type="region of interest" description="Disordered" evidence="1">
    <location>
        <begin position="56"/>
        <end position="79"/>
    </location>
</feature>
<accession>A0A9N8KTU9</accession>
<name>A0A9N8KTU9_CHRIL</name>